<dbReference type="AlphaFoldDB" id="A0A4V5PBB7"/>
<comment type="caution">
    <text evidence="1">The sequence shown here is derived from an EMBL/GenBank/DDBJ whole genome shotgun (WGS) entry which is preliminary data.</text>
</comment>
<evidence type="ECO:0000313" key="2">
    <source>
        <dbReference type="Proteomes" id="UP000308365"/>
    </source>
</evidence>
<dbReference type="Proteomes" id="UP000308365">
    <property type="component" value="Unassembled WGS sequence"/>
</dbReference>
<name>A0A4V5PBB7_MONMO</name>
<protein>
    <submittedName>
        <fullName evidence="1">Uncharacterized protein</fullName>
    </submittedName>
</protein>
<reference evidence="2" key="1">
    <citation type="journal article" date="2019" name="IScience">
        <title>Narwhal Genome Reveals Long-Term Low Genetic Diversity despite Current Large Abundance Size.</title>
        <authorList>
            <person name="Westbury M.V."/>
            <person name="Petersen B."/>
            <person name="Garde E."/>
            <person name="Heide-Jorgensen M.P."/>
            <person name="Lorenzen E.D."/>
        </authorList>
    </citation>
    <scope>NUCLEOTIDE SEQUENCE [LARGE SCALE GENOMIC DNA]</scope>
</reference>
<evidence type="ECO:0000313" key="1">
    <source>
        <dbReference type="EMBL" id="TKC53140.1"/>
    </source>
</evidence>
<dbReference type="EMBL" id="RWIC01000013">
    <property type="protein sequence ID" value="TKC53140.1"/>
    <property type="molecule type" value="Genomic_DNA"/>
</dbReference>
<sequence>MVPVSVGLCPAPAFLRLDLAGWDLMLLGYSFTTMAEREITCDVREQLYDVALDLEQEMPPHPPPP</sequence>
<organism evidence="1 2">
    <name type="scientific">Monodon monoceros</name>
    <name type="common">Narwhal</name>
    <name type="synonym">Ceratodon monodon</name>
    <dbReference type="NCBI Taxonomy" id="40151"/>
    <lineage>
        <taxon>Eukaryota</taxon>
        <taxon>Metazoa</taxon>
        <taxon>Chordata</taxon>
        <taxon>Craniata</taxon>
        <taxon>Vertebrata</taxon>
        <taxon>Euteleostomi</taxon>
        <taxon>Mammalia</taxon>
        <taxon>Eutheria</taxon>
        <taxon>Laurasiatheria</taxon>
        <taxon>Artiodactyla</taxon>
        <taxon>Whippomorpha</taxon>
        <taxon>Cetacea</taxon>
        <taxon>Odontoceti</taxon>
        <taxon>Monodontidae</taxon>
        <taxon>Monodon</taxon>
    </lineage>
</organism>
<accession>A0A4V5PBB7</accession>
<dbReference type="Gene3D" id="3.90.640.10">
    <property type="entry name" value="Actin, Chain A, domain 4"/>
    <property type="match status" value="1"/>
</dbReference>
<proteinExistence type="predicted"/>
<gene>
    <name evidence="1" type="ORF">EI555_006638</name>
</gene>